<gene>
    <name evidence="2" type="ORF">ACFVKH_13475</name>
</gene>
<dbReference type="Pfam" id="PF06799">
    <property type="entry name" value="CGLD27-like"/>
    <property type="match status" value="1"/>
</dbReference>
<dbReference type="Proteomes" id="UP001600165">
    <property type="component" value="Unassembled WGS sequence"/>
</dbReference>
<accession>A0ABW6IGH7</accession>
<keyword evidence="1" id="KW-0472">Membrane</keyword>
<dbReference type="RefSeq" id="WP_377965876.1">
    <property type="nucleotide sequence ID" value="NZ_JBHZOL010000085.1"/>
</dbReference>
<evidence type="ECO:0000313" key="3">
    <source>
        <dbReference type="Proteomes" id="UP001600165"/>
    </source>
</evidence>
<dbReference type="EMBL" id="JBHZOL010000085">
    <property type="protein sequence ID" value="MFE4107298.1"/>
    <property type="molecule type" value="Genomic_DNA"/>
</dbReference>
<feature type="transmembrane region" description="Helical" evidence="1">
    <location>
        <begin position="146"/>
        <end position="164"/>
    </location>
</feature>
<dbReference type="InterPro" id="IPR009631">
    <property type="entry name" value="CGLD27-like"/>
</dbReference>
<keyword evidence="1" id="KW-1133">Transmembrane helix</keyword>
<sequence length="165" mass="18690">MKPTSTRCPVPPEQQPINEYQDIQGSWFYSWAVRDLQGFVRPIVWLWLVSWLISGPVSAASFPPQKVLLKFLISGAVGATALPVLALLQLYIGWIHVGKRLKDKTVPYEESGWYDGQVWLKPDEIATRDRLIVDYQVKPLLKRIQASLGILVSCLLAGSLIWQFV</sequence>
<protein>
    <submittedName>
        <fullName evidence="2">CGLD27 family protein</fullName>
    </submittedName>
</protein>
<comment type="caution">
    <text evidence="2">The sequence shown here is derived from an EMBL/GenBank/DDBJ whole genome shotgun (WGS) entry which is preliminary data.</text>
</comment>
<evidence type="ECO:0000313" key="2">
    <source>
        <dbReference type="EMBL" id="MFE4107298.1"/>
    </source>
</evidence>
<feature type="transmembrane region" description="Helical" evidence="1">
    <location>
        <begin position="43"/>
        <end position="62"/>
    </location>
</feature>
<reference evidence="2 3" key="1">
    <citation type="submission" date="2024-10" db="EMBL/GenBank/DDBJ databases">
        <authorList>
            <person name="Ratan Roy A."/>
            <person name="Morales Sandoval P.H."/>
            <person name="De Los Santos Villalobos S."/>
            <person name="Chakraborty S."/>
            <person name="Mukherjee J."/>
        </authorList>
    </citation>
    <scope>NUCLEOTIDE SEQUENCE [LARGE SCALE GENOMIC DNA]</scope>
    <source>
        <strain evidence="2 3">S1</strain>
    </source>
</reference>
<organism evidence="2 3">
    <name type="scientific">Almyronema epifaneia S1</name>
    <dbReference type="NCBI Taxonomy" id="2991925"/>
    <lineage>
        <taxon>Bacteria</taxon>
        <taxon>Bacillati</taxon>
        <taxon>Cyanobacteriota</taxon>
        <taxon>Cyanophyceae</taxon>
        <taxon>Nodosilineales</taxon>
        <taxon>Nodosilineaceae</taxon>
        <taxon>Almyronema</taxon>
        <taxon>Almyronema epifaneia</taxon>
    </lineage>
</organism>
<dbReference type="PANTHER" id="PTHR34214">
    <property type="match status" value="1"/>
</dbReference>
<keyword evidence="3" id="KW-1185">Reference proteome</keyword>
<name>A0ABW6IGH7_9CYAN</name>
<proteinExistence type="predicted"/>
<keyword evidence="1" id="KW-0812">Transmembrane</keyword>
<dbReference type="PANTHER" id="PTHR34214:SF3">
    <property type="entry name" value="PROTEIN CONSERVED IN THE GREEN LINEAGE AND DIATOMS 27, CHLOROPLASTIC"/>
    <property type="match status" value="1"/>
</dbReference>
<evidence type="ECO:0000256" key="1">
    <source>
        <dbReference type="SAM" id="Phobius"/>
    </source>
</evidence>
<feature type="transmembrane region" description="Helical" evidence="1">
    <location>
        <begin position="68"/>
        <end position="92"/>
    </location>
</feature>